<gene>
    <name evidence="2" type="ORF">PXEA_LOCUS37614</name>
</gene>
<sequence length="47" mass="5553">MKLARSVRHMISGCMWTLLTLVQPLSVQNSDPFLMELKLNLFRKEEF</sequence>
<evidence type="ECO:0000313" key="2">
    <source>
        <dbReference type="EMBL" id="VEL44174.1"/>
    </source>
</evidence>
<feature type="signal peptide" evidence="1">
    <location>
        <begin position="1"/>
        <end position="24"/>
    </location>
</feature>
<evidence type="ECO:0000256" key="1">
    <source>
        <dbReference type="SAM" id="SignalP"/>
    </source>
</evidence>
<evidence type="ECO:0000313" key="3">
    <source>
        <dbReference type="Proteomes" id="UP000784294"/>
    </source>
</evidence>
<dbReference type="AlphaFoldDB" id="A0A448XSV5"/>
<keyword evidence="1" id="KW-0732">Signal</keyword>
<accession>A0A448XSV5</accession>
<dbReference type="Proteomes" id="UP000784294">
    <property type="component" value="Unassembled WGS sequence"/>
</dbReference>
<reference evidence="2" key="1">
    <citation type="submission" date="2018-11" db="EMBL/GenBank/DDBJ databases">
        <authorList>
            <consortium name="Pathogen Informatics"/>
        </authorList>
    </citation>
    <scope>NUCLEOTIDE SEQUENCE</scope>
</reference>
<protein>
    <submittedName>
        <fullName evidence="2">Uncharacterized protein</fullName>
    </submittedName>
</protein>
<comment type="caution">
    <text evidence="2">The sequence shown here is derived from an EMBL/GenBank/DDBJ whole genome shotgun (WGS) entry which is preliminary data.</text>
</comment>
<dbReference type="EMBL" id="CAAALY010291205">
    <property type="protein sequence ID" value="VEL44174.1"/>
    <property type="molecule type" value="Genomic_DNA"/>
</dbReference>
<feature type="chain" id="PRO_5019389835" evidence="1">
    <location>
        <begin position="25"/>
        <end position="47"/>
    </location>
</feature>
<proteinExistence type="predicted"/>
<organism evidence="2 3">
    <name type="scientific">Protopolystoma xenopodis</name>
    <dbReference type="NCBI Taxonomy" id="117903"/>
    <lineage>
        <taxon>Eukaryota</taxon>
        <taxon>Metazoa</taxon>
        <taxon>Spiralia</taxon>
        <taxon>Lophotrochozoa</taxon>
        <taxon>Platyhelminthes</taxon>
        <taxon>Monogenea</taxon>
        <taxon>Polyopisthocotylea</taxon>
        <taxon>Polystomatidea</taxon>
        <taxon>Polystomatidae</taxon>
        <taxon>Protopolystoma</taxon>
    </lineage>
</organism>
<name>A0A448XSV5_9PLAT</name>
<keyword evidence="3" id="KW-1185">Reference proteome</keyword>